<dbReference type="InterPro" id="IPR036047">
    <property type="entry name" value="F-box-like_dom_sf"/>
</dbReference>
<dbReference type="SUPFAM" id="SSF52047">
    <property type="entry name" value="RNI-like"/>
    <property type="match status" value="1"/>
</dbReference>
<evidence type="ECO:0000259" key="1">
    <source>
        <dbReference type="Pfam" id="PF12937"/>
    </source>
</evidence>
<protein>
    <recommendedName>
        <fullName evidence="1">F-box domain-containing protein</fullName>
    </recommendedName>
</protein>
<dbReference type="Gene3D" id="1.20.1280.50">
    <property type="match status" value="1"/>
</dbReference>
<name>A0A8H5BLP3_9AGAR</name>
<keyword evidence="3" id="KW-1185">Reference proteome</keyword>
<feature type="domain" description="F-box" evidence="1">
    <location>
        <begin position="43"/>
        <end position="93"/>
    </location>
</feature>
<dbReference type="OrthoDB" id="2884925at2759"/>
<dbReference type="Proteomes" id="UP000567179">
    <property type="component" value="Unassembled WGS sequence"/>
</dbReference>
<dbReference type="InterPro" id="IPR032675">
    <property type="entry name" value="LRR_dom_sf"/>
</dbReference>
<proteinExistence type="predicted"/>
<comment type="caution">
    <text evidence="2">The sequence shown here is derived from an EMBL/GenBank/DDBJ whole genome shotgun (WGS) entry which is preliminary data.</text>
</comment>
<dbReference type="SUPFAM" id="SSF81383">
    <property type="entry name" value="F-box domain"/>
    <property type="match status" value="1"/>
</dbReference>
<organism evidence="2 3">
    <name type="scientific">Psilocybe cf. subviscida</name>
    <dbReference type="NCBI Taxonomy" id="2480587"/>
    <lineage>
        <taxon>Eukaryota</taxon>
        <taxon>Fungi</taxon>
        <taxon>Dikarya</taxon>
        <taxon>Basidiomycota</taxon>
        <taxon>Agaricomycotina</taxon>
        <taxon>Agaricomycetes</taxon>
        <taxon>Agaricomycetidae</taxon>
        <taxon>Agaricales</taxon>
        <taxon>Agaricineae</taxon>
        <taxon>Strophariaceae</taxon>
        <taxon>Psilocybe</taxon>
    </lineage>
</organism>
<reference evidence="2 3" key="1">
    <citation type="journal article" date="2020" name="ISME J.">
        <title>Uncovering the hidden diversity of litter-decomposition mechanisms in mushroom-forming fungi.</title>
        <authorList>
            <person name="Floudas D."/>
            <person name="Bentzer J."/>
            <person name="Ahren D."/>
            <person name="Johansson T."/>
            <person name="Persson P."/>
            <person name="Tunlid A."/>
        </authorList>
    </citation>
    <scope>NUCLEOTIDE SEQUENCE [LARGE SCALE GENOMIC DNA]</scope>
    <source>
        <strain evidence="2 3">CBS 101986</strain>
    </source>
</reference>
<evidence type="ECO:0000313" key="3">
    <source>
        <dbReference type="Proteomes" id="UP000567179"/>
    </source>
</evidence>
<dbReference type="AlphaFoldDB" id="A0A8H5BLP3"/>
<dbReference type="InterPro" id="IPR001810">
    <property type="entry name" value="F-box_dom"/>
</dbReference>
<dbReference type="Pfam" id="PF12937">
    <property type="entry name" value="F-box-like"/>
    <property type="match status" value="1"/>
</dbReference>
<gene>
    <name evidence="2" type="ORF">D9619_010035</name>
</gene>
<sequence length="393" mass="44249">MDIHRSFYDAQLLIDEEIADLTARMQQSIRMLKTRRNELAPVSKLPDEILLHVFLIFWNSNSLHPKDWHQITHVCQYWRHAAVGSPSLWTCLHNLPHALTQLMLERSQDAPLEVALRSGQWEQENSARTLTIILHEIERIRTLDVICAHSSLLDTVHNILASFGRDWKASSLESLTINTNFTSAPRPASVKAGTLDVFRPTSLLHRLILSGGYYSWNMFPLPSLTHLGLRGASLSELSGAQLIETLCHMQNLEALSMDWEDGHIHQFPPTPCPQPILLPSLRRLEICVGSQADLELFLSFLRCPRLYQLQVSPSSVVDGITFTNRILSFASAANFGPLAFLETYRQYVTISALLEISVDDDNETLSYISTCTLGMKQGLVLIIAPALHLLLIS</sequence>
<evidence type="ECO:0000313" key="2">
    <source>
        <dbReference type="EMBL" id="KAF5325126.1"/>
    </source>
</evidence>
<dbReference type="EMBL" id="JAACJJ010000015">
    <property type="protein sequence ID" value="KAF5325126.1"/>
    <property type="molecule type" value="Genomic_DNA"/>
</dbReference>
<dbReference type="Gene3D" id="3.80.10.10">
    <property type="entry name" value="Ribonuclease Inhibitor"/>
    <property type="match status" value="1"/>
</dbReference>
<accession>A0A8H5BLP3</accession>